<evidence type="ECO:0000313" key="2">
    <source>
        <dbReference type="EMBL" id="RAI30084.1"/>
    </source>
</evidence>
<dbReference type="EMBL" id="NPEV01000001">
    <property type="protein sequence ID" value="RAI30084.1"/>
    <property type="molecule type" value="Genomic_DNA"/>
</dbReference>
<keyword evidence="1" id="KW-1133">Transmembrane helix</keyword>
<evidence type="ECO:0000313" key="3">
    <source>
        <dbReference type="Proteomes" id="UP000249299"/>
    </source>
</evidence>
<protein>
    <submittedName>
        <fullName evidence="2">Uncharacterized protein</fullName>
    </submittedName>
</protein>
<feature type="transmembrane region" description="Helical" evidence="1">
    <location>
        <begin position="104"/>
        <end position="125"/>
    </location>
</feature>
<keyword evidence="3" id="KW-1185">Reference proteome</keyword>
<comment type="caution">
    <text evidence="2">The sequence shown here is derived from an EMBL/GenBank/DDBJ whole genome shotgun (WGS) entry which is preliminary data.</text>
</comment>
<name>A0A327JWY6_9HYPH</name>
<evidence type="ECO:0000256" key="1">
    <source>
        <dbReference type="SAM" id="Phobius"/>
    </source>
</evidence>
<sequence length="129" mass="14778">MTDGETSKPPPLYTKKEFVEQSAILFPALNLIAPLWVYKYDEAPTNVGNSQFFYFQLAALALSIVHFWISYAKLSFWIRSTAFLFYLAFAIGVALSVFETNLFVINDFMIFGFGIVTFLIFNILFSKKI</sequence>
<gene>
    <name evidence="2" type="ORF">CH339_00705</name>
</gene>
<organism evidence="2 3">
    <name type="scientific">Rhodobium orientis</name>
    <dbReference type="NCBI Taxonomy" id="34017"/>
    <lineage>
        <taxon>Bacteria</taxon>
        <taxon>Pseudomonadati</taxon>
        <taxon>Pseudomonadota</taxon>
        <taxon>Alphaproteobacteria</taxon>
        <taxon>Hyphomicrobiales</taxon>
        <taxon>Rhodobiaceae</taxon>
        <taxon>Rhodobium</taxon>
    </lineage>
</organism>
<accession>A0A327JWY6</accession>
<dbReference type="Proteomes" id="UP000249299">
    <property type="component" value="Unassembled WGS sequence"/>
</dbReference>
<reference evidence="2 3" key="1">
    <citation type="submission" date="2017-07" db="EMBL/GenBank/DDBJ databases">
        <title>Draft Genome Sequences of Select Purple Nonsulfur Bacteria.</title>
        <authorList>
            <person name="Lasarre B."/>
            <person name="Mckinlay J.B."/>
        </authorList>
    </citation>
    <scope>NUCLEOTIDE SEQUENCE [LARGE SCALE GENOMIC DNA]</scope>
    <source>
        <strain evidence="2 3">DSM 11290</strain>
    </source>
</reference>
<dbReference type="AlphaFoldDB" id="A0A327JWY6"/>
<feature type="transmembrane region" description="Helical" evidence="1">
    <location>
        <begin position="52"/>
        <end position="69"/>
    </location>
</feature>
<keyword evidence="1" id="KW-0472">Membrane</keyword>
<proteinExistence type="predicted"/>
<keyword evidence="1" id="KW-0812">Transmembrane</keyword>
<dbReference type="RefSeq" id="WP_111432337.1">
    <property type="nucleotide sequence ID" value="NZ_JACIGG010000001.1"/>
</dbReference>
<feature type="transmembrane region" description="Helical" evidence="1">
    <location>
        <begin position="76"/>
        <end position="98"/>
    </location>
</feature>